<evidence type="ECO:0000256" key="6">
    <source>
        <dbReference type="ARBA" id="ARBA00022786"/>
    </source>
</evidence>
<evidence type="ECO:0000256" key="11">
    <source>
        <dbReference type="PROSITE-ProRule" id="PRU00331"/>
    </source>
</evidence>
<dbReference type="GO" id="GO:0004843">
    <property type="term" value="F:cysteine-type deubiquitinase activity"/>
    <property type="evidence" value="ECO:0007669"/>
    <property type="project" value="UniProtKB-EC"/>
</dbReference>
<proteinExistence type="predicted"/>
<reference evidence="13" key="1">
    <citation type="submission" date="2017-01" db="EMBL/GenBank/DDBJ databases">
        <title>A deep insight into the sialotranscriptome of adult male and female Cluex tarsalis mosquitoes.</title>
        <authorList>
            <person name="Ribeiro J.M."/>
            <person name="Moreira F."/>
            <person name="Bernard K.A."/>
            <person name="Calvo E."/>
        </authorList>
    </citation>
    <scope>NUCLEOTIDE SEQUENCE</scope>
    <source>
        <strain evidence="13">Kern County</strain>
        <tissue evidence="13">Salivary glands</tissue>
    </source>
</reference>
<dbReference type="SMART" id="SM01246">
    <property type="entry name" value="Josephin"/>
    <property type="match status" value="1"/>
</dbReference>
<dbReference type="GO" id="GO:0005829">
    <property type="term" value="C:cytosol"/>
    <property type="evidence" value="ECO:0007669"/>
    <property type="project" value="UniProtKB-SubCell"/>
</dbReference>
<feature type="active site" evidence="11">
    <location>
        <position position="118"/>
    </location>
</feature>
<evidence type="ECO:0000256" key="8">
    <source>
        <dbReference type="ARBA" id="ARBA00058284"/>
    </source>
</evidence>
<dbReference type="Pfam" id="PF02099">
    <property type="entry name" value="Josephin"/>
    <property type="match status" value="1"/>
</dbReference>
<evidence type="ECO:0000256" key="1">
    <source>
        <dbReference type="ARBA" id="ARBA00000707"/>
    </source>
</evidence>
<keyword evidence="5" id="KW-0645">Protease</keyword>
<evidence type="ECO:0000256" key="5">
    <source>
        <dbReference type="ARBA" id="ARBA00022670"/>
    </source>
</evidence>
<dbReference type="GO" id="GO:0016579">
    <property type="term" value="P:protein deubiquitination"/>
    <property type="evidence" value="ECO:0007669"/>
    <property type="project" value="InterPro"/>
</dbReference>
<dbReference type="EC" id="3.4.19.12" evidence="3"/>
<evidence type="ECO:0000256" key="4">
    <source>
        <dbReference type="ARBA" id="ARBA00022490"/>
    </source>
</evidence>
<dbReference type="PROSITE" id="PS50957">
    <property type="entry name" value="JOSEPHIN"/>
    <property type="match status" value="1"/>
</dbReference>
<keyword evidence="7 11" id="KW-0378">Hydrolase</keyword>
<accession>A0A1Q3F2Q6</accession>
<sequence length="192" mass="22056">MGAPVIYHERQVKELCALHALNNLFQDATSFNKTQLDEICRELSPNDFINPHRSILGLGNYDINVIITALHAKQCEAIWFDKRRDPSCIDTSKIVGLILNVPSKYSIGFMKFPLQRRHWISVKKINGEYWNLDSKLDAPQKIGDETQIMEYLRNQLAGNDKELFVVCTQGVESSETWLLPEHRRNSTAVVEK</sequence>
<evidence type="ECO:0000256" key="10">
    <source>
        <dbReference type="ARBA" id="ARBA00077222"/>
    </source>
</evidence>
<comment type="subcellular location">
    <subcellularLocation>
        <location evidence="2">Cytoplasm</location>
        <location evidence="2">Cytosol</location>
    </subcellularLocation>
</comment>
<dbReference type="GO" id="GO:0006508">
    <property type="term" value="P:proteolysis"/>
    <property type="evidence" value="ECO:0007669"/>
    <property type="project" value="UniProtKB-KW"/>
</dbReference>
<feature type="active site" evidence="11">
    <location>
        <position position="133"/>
    </location>
</feature>
<name>A0A1Q3F2Q6_CULTA</name>
<dbReference type="InterPro" id="IPR040053">
    <property type="entry name" value="JOSD1/2"/>
</dbReference>
<feature type="active site" evidence="11">
    <location>
        <position position="16"/>
    </location>
</feature>
<evidence type="ECO:0000256" key="7">
    <source>
        <dbReference type="ARBA" id="ARBA00022801"/>
    </source>
</evidence>
<dbReference type="PANTHER" id="PTHR13291:SF0">
    <property type="entry name" value="JOSEPHIN-LIKE PROTEIN"/>
    <property type="match status" value="1"/>
</dbReference>
<keyword evidence="4" id="KW-0963">Cytoplasm</keyword>
<comment type="catalytic activity">
    <reaction evidence="1">
        <text>Thiol-dependent hydrolysis of ester, thioester, amide, peptide and isopeptide bonds formed by the C-terminal Gly of ubiquitin (a 76-residue protein attached to proteins as an intracellular targeting signal).</text>
        <dbReference type="EC" id="3.4.19.12"/>
    </reaction>
</comment>
<organism evidence="13">
    <name type="scientific">Culex tarsalis</name>
    <name type="common">Encephalitis mosquito</name>
    <dbReference type="NCBI Taxonomy" id="7177"/>
    <lineage>
        <taxon>Eukaryota</taxon>
        <taxon>Metazoa</taxon>
        <taxon>Ecdysozoa</taxon>
        <taxon>Arthropoda</taxon>
        <taxon>Hexapoda</taxon>
        <taxon>Insecta</taxon>
        <taxon>Pterygota</taxon>
        <taxon>Neoptera</taxon>
        <taxon>Endopterygota</taxon>
        <taxon>Diptera</taxon>
        <taxon>Nematocera</taxon>
        <taxon>Culicoidea</taxon>
        <taxon>Culicidae</taxon>
        <taxon>Culicinae</taxon>
        <taxon>Culicini</taxon>
        <taxon>Culex</taxon>
        <taxon>Culex</taxon>
    </lineage>
</organism>
<evidence type="ECO:0000256" key="3">
    <source>
        <dbReference type="ARBA" id="ARBA00012759"/>
    </source>
</evidence>
<evidence type="ECO:0000259" key="12">
    <source>
        <dbReference type="PROSITE" id="PS50957"/>
    </source>
</evidence>
<evidence type="ECO:0000256" key="9">
    <source>
        <dbReference type="ARBA" id="ARBA00069892"/>
    </source>
</evidence>
<dbReference type="EMBL" id="GFDL01013200">
    <property type="protein sequence ID" value="JAV21845.1"/>
    <property type="molecule type" value="Transcribed_RNA"/>
</dbReference>
<comment type="function">
    <text evidence="8">Cleaves 'Lys-63'-linked poly-ubiquitin chains, and with lesser efficiency 'Lys-48'-linked poly-ubiquitin chains (in vitro). May act as a deubiquitinating enzyme.</text>
</comment>
<evidence type="ECO:0000313" key="13">
    <source>
        <dbReference type="EMBL" id="JAV21845.1"/>
    </source>
</evidence>
<dbReference type="Gene3D" id="3.90.70.40">
    <property type="match status" value="1"/>
</dbReference>
<evidence type="ECO:0000256" key="2">
    <source>
        <dbReference type="ARBA" id="ARBA00004514"/>
    </source>
</evidence>
<dbReference type="FunFam" id="3.90.70.40:FF:000003">
    <property type="entry name" value="josephin-2 isoform X1"/>
    <property type="match status" value="1"/>
</dbReference>
<protein>
    <recommendedName>
        <fullName evidence="9">Josephin-2</fullName>
        <ecNumber evidence="3">3.4.19.12</ecNumber>
    </recommendedName>
    <alternativeName>
        <fullName evidence="10">Josephin domain-containing protein 2</fullName>
    </alternativeName>
</protein>
<feature type="domain" description="Josephin" evidence="12">
    <location>
        <begin position="3"/>
        <end position="181"/>
    </location>
</feature>
<dbReference type="AlphaFoldDB" id="A0A1Q3F2Q6"/>
<dbReference type="InterPro" id="IPR006155">
    <property type="entry name" value="Josephin"/>
</dbReference>
<keyword evidence="6" id="KW-0833">Ubl conjugation pathway</keyword>
<dbReference type="PANTHER" id="PTHR13291">
    <property type="entry name" value="JOSEPHIN 1, 2"/>
    <property type="match status" value="1"/>
</dbReference>